<keyword evidence="1" id="KW-0812">Transmembrane</keyword>
<sequence>MAQVSICRAVALVLFIAALLSMTAVVSARDVDLAPSPSMDAGAAFPVTVSAGFVCSSLFFSVIALLLQ</sequence>
<reference evidence="3 4" key="1">
    <citation type="submission" date="2013-10" db="EMBL/GenBank/DDBJ databases">
        <authorList>
            <consortium name="International Citrus Genome Consortium"/>
            <person name="Jenkins J."/>
            <person name="Schmutz J."/>
            <person name="Prochnik S."/>
            <person name="Rokhsar D."/>
            <person name="Gmitter F."/>
            <person name="Ollitrault P."/>
            <person name="Machado M."/>
            <person name="Talon M."/>
            <person name="Wincker P."/>
            <person name="Jaillon O."/>
            <person name="Morgante M."/>
        </authorList>
    </citation>
    <scope>NUCLEOTIDE SEQUENCE</scope>
    <source>
        <strain evidence="4">cv. Clemenules</strain>
    </source>
</reference>
<evidence type="ECO:0000256" key="2">
    <source>
        <dbReference type="SAM" id="SignalP"/>
    </source>
</evidence>
<dbReference type="AlphaFoldDB" id="V4U0C3"/>
<evidence type="ECO:0008006" key="5">
    <source>
        <dbReference type="Google" id="ProtNLM"/>
    </source>
</evidence>
<evidence type="ECO:0000256" key="1">
    <source>
        <dbReference type="SAM" id="Phobius"/>
    </source>
</evidence>
<feature type="chain" id="PRO_5004728969" description="CASP-like protein" evidence="2">
    <location>
        <begin position="29"/>
        <end position="68"/>
    </location>
</feature>
<evidence type="ECO:0000313" key="3">
    <source>
        <dbReference type="EMBL" id="ESR59322.1"/>
    </source>
</evidence>
<gene>
    <name evidence="3" type="ORF">CICLE_v10017407mg</name>
</gene>
<dbReference type="eggNOG" id="ENOG502R24R">
    <property type="taxonomic scope" value="Eukaryota"/>
</dbReference>
<dbReference type="EMBL" id="KI536312">
    <property type="protein sequence ID" value="ESR59322.1"/>
    <property type="molecule type" value="Genomic_DNA"/>
</dbReference>
<keyword evidence="4" id="KW-1185">Reference proteome</keyword>
<protein>
    <recommendedName>
        <fullName evidence="5">CASP-like protein</fullName>
    </recommendedName>
</protein>
<keyword evidence="1" id="KW-1133">Transmembrane helix</keyword>
<feature type="transmembrane region" description="Helical" evidence="1">
    <location>
        <begin position="44"/>
        <end position="67"/>
    </location>
</feature>
<accession>V4U0C3</accession>
<proteinExistence type="predicted"/>
<name>V4U0C3_CITCL</name>
<dbReference type="KEGG" id="cic:CICLE_v10017407mg"/>
<evidence type="ECO:0000313" key="4">
    <source>
        <dbReference type="Proteomes" id="UP000030687"/>
    </source>
</evidence>
<dbReference type="PANTHER" id="PTHR33659:SF10">
    <property type="match status" value="1"/>
</dbReference>
<dbReference type="PANTHER" id="PTHR33659">
    <property type="entry name" value="PROTEIN, PUTATIVE-RELATED-RELATED"/>
    <property type="match status" value="1"/>
</dbReference>
<dbReference type="Proteomes" id="UP000030687">
    <property type="component" value="Unassembled WGS sequence"/>
</dbReference>
<dbReference type="OMA" id="QDNELAP"/>
<feature type="signal peptide" evidence="2">
    <location>
        <begin position="1"/>
        <end position="28"/>
    </location>
</feature>
<organism evidence="3 4">
    <name type="scientific">Citrus clementina</name>
    <name type="common">Clementine</name>
    <name type="synonym">Citrus deliciosa x Citrus sinensis</name>
    <dbReference type="NCBI Taxonomy" id="85681"/>
    <lineage>
        <taxon>Eukaryota</taxon>
        <taxon>Viridiplantae</taxon>
        <taxon>Streptophyta</taxon>
        <taxon>Embryophyta</taxon>
        <taxon>Tracheophyta</taxon>
        <taxon>Spermatophyta</taxon>
        <taxon>Magnoliopsida</taxon>
        <taxon>eudicotyledons</taxon>
        <taxon>Gunneridae</taxon>
        <taxon>Pentapetalae</taxon>
        <taxon>rosids</taxon>
        <taxon>malvids</taxon>
        <taxon>Sapindales</taxon>
        <taxon>Rutaceae</taxon>
        <taxon>Aurantioideae</taxon>
        <taxon>Citrus</taxon>
    </lineage>
</organism>
<dbReference type="Gramene" id="ESR59322">
    <property type="protein sequence ID" value="ESR59322"/>
    <property type="gene ID" value="CICLE_v10017407mg"/>
</dbReference>
<keyword evidence="2" id="KW-0732">Signal</keyword>
<dbReference type="InParanoid" id="V4U0C3"/>
<keyword evidence="1" id="KW-0472">Membrane</keyword>